<protein>
    <submittedName>
        <fullName evidence="1">3635_t:CDS:1</fullName>
    </submittedName>
</protein>
<comment type="caution">
    <text evidence="1">The sequence shown here is derived from an EMBL/GenBank/DDBJ whole genome shotgun (WGS) entry which is preliminary data.</text>
</comment>
<proteinExistence type="predicted"/>
<evidence type="ECO:0000313" key="2">
    <source>
        <dbReference type="Proteomes" id="UP000789706"/>
    </source>
</evidence>
<name>A0A9N8ZV29_9GLOM</name>
<accession>A0A9N8ZV29</accession>
<evidence type="ECO:0000313" key="1">
    <source>
        <dbReference type="EMBL" id="CAG8508150.1"/>
    </source>
</evidence>
<reference evidence="1" key="1">
    <citation type="submission" date="2021-06" db="EMBL/GenBank/DDBJ databases">
        <authorList>
            <person name="Kallberg Y."/>
            <person name="Tangrot J."/>
            <person name="Rosling A."/>
        </authorList>
    </citation>
    <scope>NUCLEOTIDE SEQUENCE</scope>
    <source>
        <strain evidence="1">AZ414A</strain>
    </source>
</reference>
<sequence length="135" mass="15227">MVLFLFGFRNLINSTNDTVDFWDALLMPEKPRGDRISGRDEGSKHMDLQDDDARSIFILKESLKEIKVLNTWIYKDDAGSTYFHLERISGRDEDLAIVLILPSSMVSNPAIVHPVGVVTVSDRYLLVSKTILTAS</sequence>
<keyword evidence="2" id="KW-1185">Reference proteome</keyword>
<dbReference type="AlphaFoldDB" id="A0A9N8ZV29"/>
<dbReference type="EMBL" id="CAJVPK010000421">
    <property type="protein sequence ID" value="CAG8508150.1"/>
    <property type="molecule type" value="Genomic_DNA"/>
</dbReference>
<gene>
    <name evidence="1" type="ORF">DEBURN_LOCUS5033</name>
</gene>
<dbReference type="Proteomes" id="UP000789706">
    <property type="component" value="Unassembled WGS sequence"/>
</dbReference>
<organism evidence="1 2">
    <name type="scientific">Diversispora eburnea</name>
    <dbReference type="NCBI Taxonomy" id="1213867"/>
    <lineage>
        <taxon>Eukaryota</taxon>
        <taxon>Fungi</taxon>
        <taxon>Fungi incertae sedis</taxon>
        <taxon>Mucoromycota</taxon>
        <taxon>Glomeromycotina</taxon>
        <taxon>Glomeromycetes</taxon>
        <taxon>Diversisporales</taxon>
        <taxon>Diversisporaceae</taxon>
        <taxon>Diversispora</taxon>
    </lineage>
</organism>